<reference evidence="2" key="1">
    <citation type="journal article" date="2019" name="bioRxiv">
        <title>The Genome of the Zebra Mussel, Dreissena polymorpha: A Resource for Invasive Species Research.</title>
        <authorList>
            <person name="McCartney M.A."/>
            <person name="Auch B."/>
            <person name="Kono T."/>
            <person name="Mallez S."/>
            <person name="Zhang Y."/>
            <person name="Obille A."/>
            <person name="Becker A."/>
            <person name="Abrahante J.E."/>
            <person name="Garbe J."/>
            <person name="Badalamenti J.P."/>
            <person name="Herman A."/>
            <person name="Mangelson H."/>
            <person name="Liachko I."/>
            <person name="Sullivan S."/>
            <person name="Sone E.D."/>
            <person name="Koren S."/>
            <person name="Silverstein K.A.T."/>
            <person name="Beckman K.B."/>
            <person name="Gohl D.M."/>
        </authorList>
    </citation>
    <scope>NUCLEOTIDE SEQUENCE</scope>
    <source>
        <strain evidence="2">Duluth1</strain>
        <tissue evidence="2">Whole animal</tissue>
    </source>
</reference>
<feature type="compositionally biased region" description="Basic and acidic residues" evidence="1">
    <location>
        <begin position="47"/>
        <end position="68"/>
    </location>
</feature>
<comment type="caution">
    <text evidence="2">The sequence shown here is derived from an EMBL/GenBank/DDBJ whole genome shotgun (WGS) entry which is preliminary data.</text>
</comment>
<organism evidence="2 3">
    <name type="scientific">Dreissena polymorpha</name>
    <name type="common">Zebra mussel</name>
    <name type="synonym">Mytilus polymorpha</name>
    <dbReference type="NCBI Taxonomy" id="45954"/>
    <lineage>
        <taxon>Eukaryota</taxon>
        <taxon>Metazoa</taxon>
        <taxon>Spiralia</taxon>
        <taxon>Lophotrochozoa</taxon>
        <taxon>Mollusca</taxon>
        <taxon>Bivalvia</taxon>
        <taxon>Autobranchia</taxon>
        <taxon>Heteroconchia</taxon>
        <taxon>Euheterodonta</taxon>
        <taxon>Imparidentia</taxon>
        <taxon>Neoheterodontei</taxon>
        <taxon>Myida</taxon>
        <taxon>Dreissenoidea</taxon>
        <taxon>Dreissenidae</taxon>
        <taxon>Dreissena</taxon>
    </lineage>
</organism>
<sequence length="1475" mass="165838">MEHNKGKRTSPGTCRIFSKSVKELGLPSKTCPKSSEKDSFKASIEVKTTDAGEKITGHQKTEDTHDTAKCTGSDLSISHSCKERRSWKPHDKHRVTSPYSSPRSQSQRVSSGTLLTKRVYSPGPRFGVKRSRGRKYARSKENNNESSSCEKDESVSSRQKSSSFDNNINSCVMKESSCSNLNCIEKPVSSISALGSSQLASKFHFTEDWSFEIRSEQQGNDAEDPANLDMKDSWVKGNIASGIAENRLEKQCDAILDIKDRCTKDSPVENRTGNQRIINIESGLCNRTMLLPQMQSTPKSCGRQKSLQTNKRIEVAKDTVNHPSIPNKDFIKEIKETAKKKNSVNNGGNEEFLETDIEMSLQHEKCYVNSESNKEDDNVDNTNMGNILPNSGCLEILMKEENISVGKSESSVTFTNNIKSLEKEVWFDETQIDDKIQLLVDKNVVEVKETDVEKGTECDVDESSLQNKMFEKCAQETQFLSGEHLVCESKAKVKKYSLNELLLISQNICVKESKMKSYIDKLDLPLEAVLVDEEPDAMLNPLTDDWQPSDALFEISYERSQSPYKDFERMFELNDQGLSNVEEEVHDSDRDQPTCMFITALDQTSCDSERGSKVFGPHIYYGRSASRCLRGTSKNYTIGNRERFGPNYNSQRFQAIPWTEVESGYAESNCNNSALQSHFRTRPIDNLNIRGEDNKPWNGPQSEDWTLEIKEITVDATSANSEHASIETNEATIITEQAEDHDYCVKGNTYLKIKLQPYLPPKPDVNEQLAIKASASNGNIGNDIESHPEIITVSEGNSSSIHAGNTLPVDSVDVSTDANPDPMCPYLPPPPPMDENDSFVAESGAKDVVTNEVCEAKSNDSRSNDLSKKSATKICAWFDDLGTDETSSVSSYQTQPEAVYLNIASETEVSDLPLDEVVEVENSKSIDKKKELPNENKKKSKNLYEISGEDYENSYDYYDNYYGPWYTESPYGHPSYQNWMDCNYRMQQAWEMYYWQQGWYQDWVPRERSYHGSNQQSANYSLHDMAHQQWAKSSGSDGAHQQWAKSSGSDGAQQQWAMSSESDRSHQQWAKSSGSDGAHQQWAKSSGSDGAQQQWTKSSETDGSHQQWAKSTESDGDGAHQQWAKSSESDGVHHQWAKSSGSDGAHQQWTKSSGSVGAHQQWTKSSEFDGAHQQWAKSSESDGAHQQWAKSSESHGAHQQWAKSFESDGAYQQWAKSSGSDGAHHQQWAKSSGSDMALAKMNHHDSAHQQWEKSSGSDTAHLPMAKNSSSEQLWANGADKPHKLWAESPVMDNAYDNRSNKIKDTIDCRVPPNLTVEIGSKDYNSFQRDVNRRHLRRESDFNDKNHTPDTEHYTNKSLKTCGKNATHETRRTLPSTILHSKVPSCEIETSEPIPCVAESHIRRQMRDQEKARWATSDVICRCRPEDIHFSVWRSCSCPVGNPPCMIRTAPSLHHIMQEDSVDMGYQSYKSLGNKL</sequence>
<keyword evidence="3" id="KW-1185">Reference proteome</keyword>
<gene>
    <name evidence="2" type="ORF">DPMN_122539</name>
</gene>
<feature type="compositionally biased region" description="Basic and acidic residues" evidence="1">
    <location>
        <begin position="138"/>
        <end position="155"/>
    </location>
</feature>
<proteinExistence type="predicted"/>
<name>A0A9D4JQH1_DREPO</name>
<feature type="compositionally biased region" description="Basic and acidic residues" evidence="1">
    <location>
        <begin position="80"/>
        <end position="89"/>
    </location>
</feature>
<accession>A0A9D4JQH1</accession>
<feature type="compositionally biased region" description="Polar residues" evidence="1">
    <location>
        <begin position="1137"/>
        <end position="1165"/>
    </location>
</feature>
<feature type="compositionally biased region" description="Polar residues" evidence="1">
    <location>
        <begin position="1082"/>
        <end position="1098"/>
    </location>
</feature>
<feature type="region of interest" description="Disordered" evidence="1">
    <location>
        <begin position="1028"/>
        <end position="1268"/>
    </location>
</feature>
<evidence type="ECO:0000313" key="3">
    <source>
        <dbReference type="Proteomes" id="UP000828390"/>
    </source>
</evidence>
<protein>
    <submittedName>
        <fullName evidence="2">Uncharacterized protein</fullName>
    </submittedName>
</protein>
<feature type="region of interest" description="Disordered" evidence="1">
    <location>
        <begin position="25"/>
        <end position="163"/>
    </location>
</feature>
<evidence type="ECO:0000313" key="2">
    <source>
        <dbReference type="EMBL" id="KAH3820790.1"/>
    </source>
</evidence>
<reference evidence="2" key="2">
    <citation type="submission" date="2020-11" db="EMBL/GenBank/DDBJ databases">
        <authorList>
            <person name="McCartney M.A."/>
            <person name="Auch B."/>
            <person name="Kono T."/>
            <person name="Mallez S."/>
            <person name="Becker A."/>
            <person name="Gohl D.M."/>
            <person name="Silverstein K.A.T."/>
            <person name="Koren S."/>
            <person name="Bechman K.B."/>
            <person name="Herman A."/>
            <person name="Abrahante J.E."/>
            <person name="Garbe J."/>
        </authorList>
    </citation>
    <scope>NUCLEOTIDE SEQUENCE</scope>
    <source>
        <strain evidence="2">Duluth1</strain>
        <tissue evidence="2">Whole animal</tissue>
    </source>
</reference>
<feature type="compositionally biased region" description="Low complexity" evidence="1">
    <location>
        <begin position="97"/>
        <end position="111"/>
    </location>
</feature>
<feature type="compositionally biased region" description="Basic and acidic residues" evidence="1">
    <location>
        <begin position="1242"/>
        <end position="1251"/>
    </location>
</feature>
<evidence type="ECO:0000256" key="1">
    <source>
        <dbReference type="SAM" id="MobiDB-lite"/>
    </source>
</evidence>
<dbReference type="Proteomes" id="UP000828390">
    <property type="component" value="Unassembled WGS sequence"/>
</dbReference>
<dbReference type="EMBL" id="JAIWYP010000005">
    <property type="protein sequence ID" value="KAH3820790.1"/>
    <property type="molecule type" value="Genomic_DNA"/>
</dbReference>
<feature type="compositionally biased region" description="Polar residues" evidence="1">
    <location>
        <begin position="1043"/>
        <end position="1060"/>
    </location>
</feature>
<feature type="compositionally biased region" description="Basic residues" evidence="1">
    <location>
        <begin position="127"/>
        <end position="137"/>
    </location>
</feature>